<dbReference type="Proteomes" id="UP001143910">
    <property type="component" value="Unassembled WGS sequence"/>
</dbReference>
<evidence type="ECO:0000313" key="1">
    <source>
        <dbReference type="EMBL" id="KAJ2966880.1"/>
    </source>
</evidence>
<gene>
    <name evidence="1" type="ORF">NQ176_g9938</name>
</gene>
<evidence type="ECO:0000313" key="2">
    <source>
        <dbReference type="Proteomes" id="UP001143910"/>
    </source>
</evidence>
<dbReference type="EMBL" id="JANJQO010002482">
    <property type="protein sequence ID" value="KAJ2966880.1"/>
    <property type="molecule type" value="Genomic_DNA"/>
</dbReference>
<comment type="caution">
    <text evidence="1">The sequence shown here is derived from an EMBL/GenBank/DDBJ whole genome shotgun (WGS) entry which is preliminary data.</text>
</comment>
<accession>A0ACC1MJA5</accession>
<proteinExistence type="predicted"/>
<keyword evidence="2" id="KW-1185">Reference proteome</keyword>
<organism evidence="1 2">
    <name type="scientific">Zarea fungicola</name>
    <dbReference type="NCBI Taxonomy" id="93591"/>
    <lineage>
        <taxon>Eukaryota</taxon>
        <taxon>Fungi</taxon>
        <taxon>Dikarya</taxon>
        <taxon>Ascomycota</taxon>
        <taxon>Pezizomycotina</taxon>
        <taxon>Sordariomycetes</taxon>
        <taxon>Hypocreomycetidae</taxon>
        <taxon>Hypocreales</taxon>
        <taxon>Cordycipitaceae</taxon>
        <taxon>Zarea</taxon>
    </lineage>
</organism>
<reference evidence="1" key="1">
    <citation type="submission" date="2022-08" db="EMBL/GenBank/DDBJ databases">
        <title>Genome Sequence of Lecanicillium fungicola.</title>
        <authorList>
            <person name="Buettner E."/>
        </authorList>
    </citation>
    <scope>NUCLEOTIDE SEQUENCE</scope>
    <source>
        <strain evidence="1">Babe33</strain>
    </source>
</reference>
<sequence length="99" mass="11144">MTPGLATVVMQSIQDGNGVPAHYEGIWTDRDDEGLRLVNEVGDAGMNTLLGSKEEMKRVRKARRTRDRLRDKHGQERMTLRMQFLEANDIYAAADGHSS</sequence>
<name>A0ACC1MJA5_9HYPO</name>
<protein>
    <submittedName>
        <fullName evidence="1">Uncharacterized protein</fullName>
    </submittedName>
</protein>